<feature type="compositionally biased region" description="Basic and acidic residues" evidence="1">
    <location>
        <begin position="38"/>
        <end position="51"/>
    </location>
</feature>
<keyword evidence="2" id="KW-0472">Membrane</keyword>
<gene>
    <name evidence="3" type="ORF">QL112_011750</name>
</gene>
<reference evidence="3 4" key="1">
    <citation type="journal article" date="2023" name="Access Microbiol">
        <title>The genome of a steinernematid-associated Pseudomonas piscis bacterium encodes the biosynthesis of insect toxins.</title>
        <authorList>
            <person name="Awori R.M."/>
            <person name="Hendre P."/>
            <person name="Amugune N.O."/>
        </authorList>
    </citation>
    <scope>NUCLEOTIDE SEQUENCE [LARGE SCALE GENOMIC DNA]</scope>
    <source>
        <strain evidence="3 4">97</strain>
    </source>
</reference>
<evidence type="ECO:0008006" key="5">
    <source>
        <dbReference type="Google" id="ProtNLM"/>
    </source>
</evidence>
<keyword evidence="2" id="KW-1133">Transmembrane helix</keyword>
<name>A0ABY9XDB5_9GAMM</name>
<keyword evidence="4" id="KW-1185">Reference proteome</keyword>
<feature type="region of interest" description="Disordered" evidence="1">
    <location>
        <begin position="38"/>
        <end position="70"/>
    </location>
</feature>
<dbReference type="Proteomes" id="UP001300348">
    <property type="component" value="Chromosome"/>
</dbReference>
<dbReference type="RefSeq" id="WP_189761354.1">
    <property type="nucleotide sequence ID" value="NZ_CAWPOC010000128.1"/>
</dbReference>
<evidence type="ECO:0000256" key="1">
    <source>
        <dbReference type="SAM" id="MobiDB-lite"/>
    </source>
</evidence>
<dbReference type="GeneID" id="88856241"/>
<dbReference type="EMBL" id="CP133647">
    <property type="protein sequence ID" value="WNH00566.1"/>
    <property type="molecule type" value="Genomic_DNA"/>
</dbReference>
<organism evidence="3 4">
    <name type="scientific">Xenorhabdus griffiniae</name>
    <dbReference type="NCBI Taxonomy" id="351672"/>
    <lineage>
        <taxon>Bacteria</taxon>
        <taxon>Pseudomonadati</taxon>
        <taxon>Pseudomonadota</taxon>
        <taxon>Gammaproteobacteria</taxon>
        <taxon>Enterobacterales</taxon>
        <taxon>Morganellaceae</taxon>
        <taxon>Xenorhabdus</taxon>
    </lineage>
</organism>
<feature type="transmembrane region" description="Helical" evidence="2">
    <location>
        <begin position="6"/>
        <end position="27"/>
    </location>
</feature>
<proteinExistence type="predicted"/>
<keyword evidence="2" id="KW-0812">Transmembrane</keyword>
<sequence>MDNFQSMVVYALAFWMIPVWGDLWWGLDIIVMRFSAKEQDTGSDNKREKRLPPVVCQSSDHKGCESAATR</sequence>
<evidence type="ECO:0000313" key="4">
    <source>
        <dbReference type="Proteomes" id="UP001300348"/>
    </source>
</evidence>
<evidence type="ECO:0000313" key="3">
    <source>
        <dbReference type="EMBL" id="WNH00566.1"/>
    </source>
</evidence>
<protein>
    <recommendedName>
        <fullName evidence="5">Conjugal transfer protein TraG</fullName>
    </recommendedName>
</protein>
<accession>A0ABY9XDB5</accession>
<evidence type="ECO:0000256" key="2">
    <source>
        <dbReference type="SAM" id="Phobius"/>
    </source>
</evidence>